<dbReference type="PANTHER" id="PTHR42090">
    <property type="match status" value="1"/>
</dbReference>
<dbReference type="RefSeq" id="XP_017999206.1">
    <property type="nucleotide sequence ID" value="XM_018145432.1"/>
</dbReference>
<accession>A0A0N1HNS4</accession>
<dbReference type="GeneID" id="28737312"/>
<feature type="compositionally biased region" description="Polar residues" evidence="1">
    <location>
        <begin position="60"/>
        <end position="75"/>
    </location>
</feature>
<dbReference type="VEuPathDB" id="FungiDB:AB675_5236"/>
<feature type="compositionally biased region" description="Basic and acidic residues" evidence="1">
    <location>
        <begin position="46"/>
        <end position="59"/>
    </location>
</feature>
<gene>
    <name evidence="2" type="ORF">AB675_5236</name>
</gene>
<protein>
    <submittedName>
        <fullName evidence="2">Uncharacterized protein</fullName>
    </submittedName>
</protein>
<organism evidence="2 3">
    <name type="scientific">Cyphellophora attinorum</name>
    <dbReference type="NCBI Taxonomy" id="1664694"/>
    <lineage>
        <taxon>Eukaryota</taxon>
        <taxon>Fungi</taxon>
        <taxon>Dikarya</taxon>
        <taxon>Ascomycota</taxon>
        <taxon>Pezizomycotina</taxon>
        <taxon>Eurotiomycetes</taxon>
        <taxon>Chaetothyriomycetidae</taxon>
        <taxon>Chaetothyriales</taxon>
        <taxon>Cyphellophoraceae</taxon>
        <taxon>Cyphellophora</taxon>
    </lineage>
</organism>
<dbReference type="OrthoDB" id="4220319at2759"/>
<reference evidence="2 3" key="1">
    <citation type="submission" date="2015-06" db="EMBL/GenBank/DDBJ databases">
        <title>Draft genome of the ant-associated black yeast Phialophora attae CBS 131958.</title>
        <authorList>
            <person name="Moreno L.F."/>
            <person name="Stielow B.J."/>
            <person name="de Hoog S."/>
            <person name="Vicente V.A."/>
            <person name="Weiss V.A."/>
            <person name="de Vries M."/>
            <person name="Cruz L.M."/>
            <person name="Souza E.M."/>
        </authorList>
    </citation>
    <scope>NUCLEOTIDE SEQUENCE [LARGE SCALE GENOMIC DNA]</scope>
    <source>
        <strain evidence="2 3">CBS 131958</strain>
    </source>
</reference>
<comment type="caution">
    <text evidence="2">The sequence shown here is derived from an EMBL/GenBank/DDBJ whole genome shotgun (WGS) entry which is preliminary data.</text>
</comment>
<dbReference type="Proteomes" id="UP000038010">
    <property type="component" value="Unassembled WGS sequence"/>
</dbReference>
<dbReference type="AlphaFoldDB" id="A0A0N1HNS4"/>
<dbReference type="EMBL" id="LFJN01000015">
    <property type="protein sequence ID" value="KPI39243.1"/>
    <property type="molecule type" value="Genomic_DNA"/>
</dbReference>
<evidence type="ECO:0000313" key="2">
    <source>
        <dbReference type="EMBL" id="KPI39243.1"/>
    </source>
</evidence>
<feature type="compositionally biased region" description="Basic and acidic residues" evidence="1">
    <location>
        <begin position="135"/>
        <end position="146"/>
    </location>
</feature>
<proteinExistence type="predicted"/>
<evidence type="ECO:0000313" key="3">
    <source>
        <dbReference type="Proteomes" id="UP000038010"/>
    </source>
</evidence>
<keyword evidence="3" id="KW-1185">Reference proteome</keyword>
<evidence type="ECO:0000256" key="1">
    <source>
        <dbReference type="SAM" id="MobiDB-lite"/>
    </source>
</evidence>
<feature type="compositionally biased region" description="Polar residues" evidence="1">
    <location>
        <begin position="33"/>
        <end position="45"/>
    </location>
</feature>
<sequence length="146" mass="15581">MSPPPALRLLRPIQLSHHLPRHLTLRPGSISITRWQNRTYASQTSDDQREAQLDRKKMNTESQEYGSTDDASASNEEAAFDPNITSPEKAKEKAGEGNDANPLAGSAADPDLSQPTSEVEGGADKKVSEGGGGRKAPDEGKGSESV</sequence>
<feature type="region of interest" description="Disordered" evidence="1">
    <location>
        <begin position="33"/>
        <end position="146"/>
    </location>
</feature>
<dbReference type="PANTHER" id="PTHR42090:SF1">
    <property type="match status" value="1"/>
</dbReference>
<name>A0A0N1HNS4_9EURO</name>
<dbReference type="STRING" id="1664694.A0A0N1HNS4"/>